<keyword evidence="2" id="KW-1133">Transmembrane helix</keyword>
<comment type="caution">
    <text evidence="3">The sequence shown here is derived from an EMBL/GenBank/DDBJ whole genome shotgun (WGS) entry which is preliminary data.</text>
</comment>
<keyword evidence="2" id="KW-0472">Membrane</keyword>
<evidence type="ECO:0008006" key="5">
    <source>
        <dbReference type="Google" id="ProtNLM"/>
    </source>
</evidence>
<feature type="transmembrane region" description="Helical" evidence="2">
    <location>
        <begin position="139"/>
        <end position="161"/>
    </location>
</feature>
<feature type="region of interest" description="Disordered" evidence="1">
    <location>
        <begin position="1"/>
        <end position="29"/>
    </location>
</feature>
<dbReference type="EMBL" id="JAJATZ010000009">
    <property type="protein sequence ID" value="MCB5200571.1"/>
    <property type="molecule type" value="Genomic_DNA"/>
</dbReference>
<accession>A0ABS8BYQ8</accession>
<name>A0ABS8BYQ8_9RHOB</name>
<dbReference type="Proteomes" id="UP001138961">
    <property type="component" value="Unassembled WGS sequence"/>
</dbReference>
<protein>
    <recommendedName>
        <fullName evidence="5">DUF3618 domain-containing protein</fullName>
    </recommendedName>
</protein>
<evidence type="ECO:0000256" key="2">
    <source>
        <dbReference type="SAM" id="Phobius"/>
    </source>
</evidence>
<evidence type="ECO:0000313" key="3">
    <source>
        <dbReference type="EMBL" id="MCB5200571.1"/>
    </source>
</evidence>
<organism evidence="3 4">
    <name type="scientific">Loktanella gaetbuli</name>
    <dbReference type="NCBI Taxonomy" id="2881335"/>
    <lineage>
        <taxon>Bacteria</taxon>
        <taxon>Pseudomonadati</taxon>
        <taxon>Pseudomonadota</taxon>
        <taxon>Alphaproteobacteria</taxon>
        <taxon>Rhodobacterales</taxon>
        <taxon>Roseobacteraceae</taxon>
        <taxon>Loktanella</taxon>
    </lineage>
</organism>
<keyword evidence="4" id="KW-1185">Reference proteome</keyword>
<sequence length="163" mass="16806">MSDPDDESTEPSAEGAASAPSGKGKRRAMSNVGLEIKESDLSNPIVAKFLADELEDLRGELGDARKIIAESHSTNIKVAVLEERLNTKRAVEILSTGAVATGSILIGLAGGNLLSDSSTSRSVDVVAEPLILPASTDSGLVWIILSLGVILLICGVAAKAIKS</sequence>
<feature type="compositionally biased region" description="Low complexity" evidence="1">
    <location>
        <begin position="10"/>
        <end position="22"/>
    </location>
</feature>
<evidence type="ECO:0000256" key="1">
    <source>
        <dbReference type="SAM" id="MobiDB-lite"/>
    </source>
</evidence>
<proteinExistence type="predicted"/>
<keyword evidence="2" id="KW-0812">Transmembrane</keyword>
<evidence type="ECO:0000313" key="4">
    <source>
        <dbReference type="Proteomes" id="UP001138961"/>
    </source>
</evidence>
<feature type="transmembrane region" description="Helical" evidence="2">
    <location>
        <begin position="93"/>
        <end position="114"/>
    </location>
</feature>
<reference evidence="3" key="1">
    <citation type="submission" date="2021-10" db="EMBL/GenBank/DDBJ databases">
        <title>Loktanella gaetbuli sp. nov., isolated from a tidal flat.</title>
        <authorList>
            <person name="Park S."/>
            <person name="Yoon J.-H."/>
        </authorList>
    </citation>
    <scope>NUCLEOTIDE SEQUENCE</scope>
    <source>
        <strain evidence="3">TSTF-M6</strain>
    </source>
</reference>
<gene>
    <name evidence="3" type="ORF">LGQ03_15120</name>
</gene>
<dbReference type="RefSeq" id="WP_226749066.1">
    <property type="nucleotide sequence ID" value="NZ_JAJATZ010000009.1"/>
</dbReference>